<dbReference type="EMBL" id="JAVFKD010000016">
    <property type="protein sequence ID" value="KAK5988323.1"/>
    <property type="molecule type" value="Genomic_DNA"/>
</dbReference>
<dbReference type="CDD" id="cd11041">
    <property type="entry name" value="CYP503A1-like"/>
    <property type="match status" value="1"/>
</dbReference>
<comment type="similarity">
    <text evidence="2">Belongs to the cytochrome P450 family.</text>
</comment>
<evidence type="ECO:0000256" key="2">
    <source>
        <dbReference type="ARBA" id="ARBA00010617"/>
    </source>
</evidence>
<evidence type="ECO:0000256" key="3">
    <source>
        <dbReference type="ARBA" id="ARBA00022723"/>
    </source>
</evidence>
<dbReference type="Proteomes" id="UP001338125">
    <property type="component" value="Unassembled WGS sequence"/>
</dbReference>
<name>A0ABR0S825_9HYPO</name>
<dbReference type="InterPro" id="IPR001128">
    <property type="entry name" value="Cyt_P450"/>
</dbReference>
<gene>
    <name evidence="8" type="ORF">PT974_12473</name>
</gene>
<dbReference type="InterPro" id="IPR036396">
    <property type="entry name" value="Cyt_P450_sf"/>
</dbReference>
<evidence type="ECO:0000256" key="4">
    <source>
        <dbReference type="ARBA" id="ARBA00023002"/>
    </source>
</evidence>
<keyword evidence="5" id="KW-0408">Iron</keyword>
<keyword evidence="7" id="KW-0472">Membrane</keyword>
<protein>
    <submittedName>
        <fullName evidence="8">Cytochrome P450 monooxygenase ATR4</fullName>
    </submittedName>
</protein>
<dbReference type="GO" id="GO:0004497">
    <property type="term" value="F:monooxygenase activity"/>
    <property type="evidence" value="ECO:0007669"/>
    <property type="project" value="UniProtKB-KW"/>
</dbReference>
<keyword evidence="9" id="KW-1185">Reference proteome</keyword>
<proteinExistence type="inferred from homology"/>
<keyword evidence="3" id="KW-0479">Metal-binding</keyword>
<reference evidence="8 9" key="1">
    <citation type="submission" date="2024-01" db="EMBL/GenBank/DDBJ databases">
        <title>Complete genome of Cladobotryum mycophilum ATHUM6906.</title>
        <authorList>
            <person name="Christinaki A.C."/>
            <person name="Myridakis A.I."/>
            <person name="Kouvelis V.N."/>
        </authorList>
    </citation>
    <scope>NUCLEOTIDE SEQUENCE [LARGE SCALE GENOMIC DNA]</scope>
    <source>
        <strain evidence="8 9">ATHUM6906</strain>
    </source>
</reference>
<evidence type="ECO:0000313" key="9">
    <source>
        <dbReference type="Proteomes" id="UP001338125"/>
    </source>
</evidence>
<keyword evidence="7" id="KW-1133">Transmembrane helix</keyword>
<dbReference type="Gene3D" id="1.10.630.10">
    <property type="entry name" value="Cytochrome P450"/>
    <property type="match status" value="2"/>
</dbReference>
<keyword evidence="4" id="KW-0560">Oxidoreductase</keyword>
<keyword evidence="7" id="KW-0812">Transmembrane</keyword>
<dbReference type="Pfam" id="PF00067">
    <property type="entry name" value="p450"/>
    <property type="match status" value="1"/>
</dbReference>
<evidence type="ECO:0000313" key="8">
    <source>
        <dbReference type="EMBL" id="KAK5988323.1"/>
    </source>
</evidence>
<accession>A0ABR0S825</accession>
<dbReference type="PANTHER" id="PTHR46206">
    <property type="entry name" value="CYTOCHROME P450"/>
    <property type="match status" value="1"/>
</dbReference>
<comment type="cofactor">
    <cofactor evidence="1">
        <name>heme</name>
        <dbReference type="ChEBI" id="CHEBI:30413"/>
    </cofactor>
</comment>
<keyword evidence="8" id="KW-0503">Monooxygenase</keyword>
<evidence type="ECO:0000256" key="1">
    <source>
        <dbReference type="ARBA" id="ARBA00001971"/>
    </source>
</evidence>
<evidence type="ECO:0000256" key="7">
    <source>
        <dbReference type="SAM" id="Phobius"/>
    </source>
</evidence>
<evidence type="ECO:0000256" key="6">
    <source>
        <dbReference type="SAM" id="MobiDB-lite"/>
    </source>
</evidence>
<organism evidence="8 9">
    <name type="scientific">Cladobotryum mycophilum</name>
    <dbReference type="NCBI Taxonomy" id="491253"/>
    <lineage>
        <taxon>Eukaryota</taxon>
        <taxon>Fungi</taxon>
        <taxon>Dikarya</taxon>
        <taxon>Ascomycota</taxon>
        <taxon>Pezizomycotina</taxon>
        <taxon>Sordariomycetes</taxon>
        <taxon>Hypocreomycetidae</taxon>
        <taxon>Hypocreales</taxon>
        <taxon>Hypocreaceae</taxon>
        <taxon>Cladobotryum</taxon>
    </lineage>
</organism>
<dbReference type="PANTHER" id="PTHR46206:SF9">
    <property type="entry name" value="CYTOCHROME P450"/>
    <property type="match status" value="1"/>
</dbReference>
<comment type="caution">
    <text evidence="8">The sequence shown here is derived from an EMBL/GenBank/DDBJ whole genome shotgun (WGS) entry which is preliminary data.</text>
</comment>
<evidence type="ECO:0000256" key="5">
    <source>
        <dbReference type="ARBA" id="ARBA00023004"/>
    </source>
</evidence>
<feature type="region of interest" description="Disordered" evidence="6">
    <location>
        <begin position="364"/>
        <end position="406"/>
    </location>
</feature>
<feature type="transmembrane region" description="Helical" evidence="7">
    <location>
        <begin position="20"/>
        <end position="42"/>
    </location>
</feature>
<sequence length="510" mass="58307">MDLVRSILSGRDELHDVMNIVLSQPRLFAALLLFSGLILLLLRPGEKLPNAPVYGYRSIFDPTLFLRFRFITSAYDIIKAGYKEMKDRPFVLLGYDAHFLVLPNKYLEEIRLVPVSKLGGIGAQASNLAPKWTSMEFVLRSRLHVDVIRKKMTPELFKYVDMAYEELAYGWGIDVPIADNWTEASIEDVVRMLVACVSARVFMGQPACRDPAWLNLSINFTIDLFMTAMTLRMFPSWSYWLIVWLIPGRYRIRNQLTTARKYVEANEKRSRGEKAEEQDILMHWMLDNGTPTELHLSHCGIHTTASSISNILYDLCAYSEWFPVLRQEIDEIAQDLGPPARICSPRKCGATDWTSLTASSWKASGTTPSLFSTPRERPMNPSPSKMGLISPPEPDLHSPTLSHQMDPETFEDSEAFDPMRSFRKRQSAPDQKDLHKAGLTHPNNLVFGYGNQACTGRHFAVAEVKLIVFRLLYEFEFKFPDGKSKPKRQTINENVFTDPTAKLMMRKRRV</sequence>
<dbReference type="SUPFAM" id="SSF48264">
    <property type="entry name" value="Cytochrome P450"/>
    <property type="match status" value="1"/>
</dbReference>